<organism evidence="5">
    <name type="scientific">Amphimedon queenslandica</name>
    <name type="common">Sponge</name>
    <dbReference type="NCBI Taxonomy" id="400682"/>
    <lineage>
        <taxon>Eukaryota</taxon>
        <taxon>Metazoa</taxon>
        <taxon>Porifera</taxon>
        <taxon>Demospongiae</taxon>
        <taxon>Heteroscleromorpha</taxon>
        <taxon>Haplosclerida</taxon>
        <taxon>Niphatidae</taxon>
        <taxon>Amphimedon</taxon>
    </lineage>
</organism>
<dbReference type="PANTHER" id="PTHR23335:SF1">
    <property type="entry name" value="CALMODULIN-BINDING TRANSCRIPTION ACTIVATOR, ISOFORM F"/>
    <property type="match status" value="1"/>
</dbReference>
<dbReference type="OrthoDB" id="407555at2759"/>
<dbReference type="GO" id="GO:0003690">
    <property type="term" value="F:double-stranded DNA binding"/>
    <property type="evidence" value="ECO:0007669"/>
    <property type="project" value="TreeGrafter"/>
</dbReference>
<keyword evidence="3" id="KW-0539">Nucleus</keyword>
<dbReference type="EnsemblMetazoa" id="Aqu2.1.15173_001">
    <property type="protein sequence ID" value="Aqu2.1.15173_001"/>
    <property type="gene ID" value="Aqu2.1.15173"/>
</dbReference>
<comment type="subcellular location">
    <subcellularLocation>
        <location evidence="1">Nucleus</location>
    </subcellularLocation>
</comment>
<dbReference type="Pfam" id="PF03859">
    <property type="entry name" value="CG-1"/>
    <property type="match status" value="1"/>
</dbReference>
<dbReference type="Proteomes" id="UP000007879">
    <property type="component" value="Unassembled WGS sequence"/>
</dbReference>
<keyword evidence="6" id="KW-1185">Reference proteome</keyword>
<evidence type="ECO:0000256" key="1">
    <source>
        <dbReference type="ARBA" id="ARBA00004123"/>
    </source>
</evidence>
<evidence type="ECO:0000259" key="4">
    <source>
        <dbReference type="PROSITE" id="PS51437"/>
    </source>
</evidence>
<feature type="domain" description="CG-1" evidence="4">
    <location>
        <begin position="45"/>
        <end position="133"/>
    </location>
</feature>
<reference evidence="5" key="2">
    <citation type="submission" date="2017-05" db="UniProtKB">
        <authorList>
            <consortium name="EnsemblMetazoa"/>
        </authorList>
    </citation>
    <scope>IDENTIFICATION</scope>
</reference>
<name>A0A1X7TK79_AMPQE</name>
<dbReference type="EnsemblMetazoa" id="XM_020003593.1">
    <property type="protein sequence ID" value="XP_019859152.1"/>
    <property type="gene ID" value="LOC109587357"/>
</dbReference>
<evidence type="ECO:0000256" key="2">
    <source>
        <dbReference type="ARBA" id="ARBA00023163"/>
    </source>
</evidence>
<proteinExistence type="predicted"/>
<gene>
    <name evidence="5" type="primary">109587357</name>
</gene>
<dbReference type="SMART" id="SM01076">
    <property type="entry name" value="CG-1"/>
    <property type="match status" value="1"/>
</dbReference>
<reference evidence="6" key="1">
    <citation type="journal article" date="2010" name="Nature">
        <title>The Amphimedon queenslandica genome and the evolution of animal complexity.</title>
        <authorList>
            <person name="Srivastava M."/>
            <person name="Simakov O."/>
            <person name="Chapman J."/>
            <person name="Fahey B."/>
            <person name="Gauthier M.E."/>
            <person name="Mitros T."/>
            <person name="Richards G.S."/>
            <person name="Conaco C."/>
            <person name="Dacre M."/>
            <person name="Hellsten U."/>
            <person name="Larroux C."/>
            <person name="Putnam N.H."/>
            <person name="Stanke M."/>
            <person name="Adamska M."/>
            <person name="Darling A."/>
            <person name="Degnan S.M."/>
            <person name="Oakley T.H."/>
            <person name="Plachetzki D.C."/>
            <person name="Zhai Y."/>
            <person name="Adamski M."/>
            <person name="Calcino A."/>
            <person name="Cummins S.F."/>
            <person name="Goodstein D.M."/>
            <person name="Harris C."/>
            <person name="Jackson D.J."/>
            <person name="Leys S.P."/>
            <person name="Shu S."/>
            <person name="Woodcroft B.J."/>
            <person name="Vervoort M."/>
            <person name="Kosik K.S."/>
            <person name="Manning G."/>
            <person name="Degnan B.M."/>
            <person name="Rokhsar D.S."/>
        </authorList>
    </citation>
    <scope>NUCLEOTIDE SEQUENCE [LARGE SCALE GENOMIC DNA]</scope>
</reference>
<dbReference type="GO" id="GO:0005634">
    <property type="term" value="C:nucleus"/>
    <property type="evidence" value="ECO:0007669"/>
    <property type="project" value="UniProtKB-SubCell"/>
</dbReference>
<dbReference type="InParanoid" id="A0A1X7TK79"/>
<accession>A0A1X7TK79</accession>
<dbReference type="GO" id="GO:0003712">
    <property type="term" value="F:transcription coregulator activity"/>
    <property type="evidence" value="ECO:0007669"/>
    <property type="project" value="TreeGrafter"/>
</dbReference>
<dbReference type="InterPro" id="IPR005559">
    <property type="entry name" value="CG-1_dom"/>
</dbReference>
<dbReference type="PROSITE" id="PS51437">
    <property type="entry name" value="CG_1"/>
    <property type="match status" value="1"/>
</dbReference>
<dbReference type="AlphaFoldDB" id="A0A1X7TK79"/>
<protein>
    <recommendedName>
        <fullName evidence="4">CG-1 domain-containing protein</fullName>
    </recommendedName>
</protein>
<dbReference type="STRING" id="400682.A0A1X7TK79"/>
<evidence type="ECO:0000256" key="3">
    <source>
        <dbReference type="ARBA" id="ARBA00023242"/>
    </source>
</evidence>
<dbReference type="GO" id="GO:0006357">
    <property type="term" value="P:regulation of transcription by RNA polymerase II"/>
    <property type="evidence" value="ECO:0007669"/>
    <property type="project" value="TreeGrafter"/>
</dbReference>
<keyword evidence="2" id="KW-0804">Transcription</keyword>
<dbReference type="KEGG" id="aqu:109587357"/>
<evidence type="ECO:0000313" key="5">
    <source>
        <dbReference type="EnsemblMetazoa" id="Aqu2.1.15173_001"/>
    </source>
</evidence>
<evidence type="ECO:0000313" key="6">
    <source>
        <dbReference type="Proteomes" id="UP000007879"/>
    </source>
</evidence>
<dbReference type="PANTHER" id="PTHR23335">
    <property type="entry name" value="CALMODULIN-BINDING TRANSCRIPTION ACTIVATOR CAMTA"/>
    <property type="match status" value="1"/>
</dbReference>
<sequence>MASASTDHPLLEQLRKDTKVSNDPGYSVIKVPTSPEGHMIKVVWPRTSFPRELHRWNLPEEILSYLISFDAHKDWVTTLRHTKPPSGTMLLFDKRKTKNYKVDGYDWKTRKHQAASVREDRTKLKVCGHTVSV</sequence>